<keyword evidence="15 17" id="KW-0472">Membrane</keyword>
<feature type="transmembrane region" description="Helical" evidence="17">
    <location>
        <begin position="117"/>
        <end position="137"/>
    </location>
</feature>
<dbReference type="GO" id="GO:0005886">
    <property type="term" value="C:plasma membrane"/>
    <property type="evidence" value="ECO:0007669"/>
    <property type="project" value="UniProtKB-SubCell"/>
</dbReference>
<dbReference type="InterPro" id="IPR001734">
    <property type="entry name" value="Na/solute_symporter"/>
</dbReference>
<dbReference type="eggNOG" id="COG0591">
    <property type="taxonomic scope" value="Bacteria"/>
</dbReference>
<keyword evidence="13 17" id="KW-1133">Transmembrane helix</keyword>
<dbReference type="AlphaFoldDB" id="S7VBL5"/>
<evidence type="ECO:0000256" key="8">
    <source>
        <dbReference type="ARBA" id="ARBA00022679"/>
    </source>
</evidence>
<keyword evidence="6" id="KW-1003">Cell membrane</keyword>
<keyword evidence="16" id="KW-0175">Coiled coil</keyword>
<evidence type="ECO:0000256" key="6">
    <source>
        <dbReference type="ARBA" id="ARBA00022475"/>
    </source>
</evidence>
<evidence type="ECO:0000256" key="10">
    <source>
        <dbReference type="ARBA" id="ARBA00022741"/>
    </source>
</evidence>
<reference evidence="19 20" key="1">
    <citation type="journal article" date="2013" name="Genome Announc.">
        <title>Draft genome sequences for three mercury-methylating, sulfate-reducing bacteria.</title>
        <authorList>
            <person name="Brown S.D."/>
            <person name="Hurt R.A.Jr."/>
            <person name="Gilmour C.C."/>
            <person name="Elias D.A."/>
        </authorList>
    </citation>
    <scope>NUCLEOTIDE SEQUENCE [LARGE SCALE GENOMIC DNA]</scope>
    <source>
        <strain evidence="19 20">DSM 2059</strain>
    </source>
</reference>
<feature type="transmembrane region" description="Helical" evidence="17">
    <location>
        <begin position="72"/>
        <end position="90"/>
    </location>
</feature>
<evidence type="ECO:0000313" key="19">
    <source>
        <dbReference type="EMBL" id="EPR41853.1"/>
    </source>
</evidence>
<evidence type="ECO:0000256" key="12">
    <source>
        <dbReference type="ARBA" id="ARBA00022840"/>
    </source>
</evidence>
<feature type="transmembrane region" description="Helical" evidence="17">
    <location>
        <begin position="453"/>
        <end position="471"/>
    </location>
</feature>
<feature type="transmembrane region" description="Helical" evidence="17">
    <location>
        <begin position="420"/>
        <end position="446"/>
    </location>
</feature>
<dbReference type="SMART" id="SM00388">
    <property type="entry name" value="HisKA"/>
    <property type="match status" value="1"/>
</dbReference>
<dbReference type="EMBL" id="ATHJ01000071">
    <property type="protein sequence ID" value="EPR41853.1"/>
    <property type="molecule type" value="Genomic_DNA"/>
</dbReference>
<feature type="transmembrane region" description="Helical" evidence="17">
    <location>
        <begin position="170"/>
        <end position="187"/>
    </location>
</feature>
<keyword evidence="8" id="KW-0808">Transferase</keyword>
<dbReference type="Gene3D" id="1.20.1730.10">
    <property type="entry name" value="Sodium/glucose cotransporter"/>
    <property type="match status" value="1"/>
</dbReference>
<feature type="transmembrane region" description="Helical" evidence="17">
    <location>
        <begin position="391"/>
        <end position="414"/>
    </location>
</feature>
<evidence type="ECO:0000256" key="13">
    <source>
        <dbReference type="ARBA" id="ARBA00022989"/>
    </source>
</evidence>
<evidence type="ECO:0000256" key="11">
    <source>
        <dbReference type="ARBA" id="ARBA00022777"/>
    </source>
</evidence>
<dbReference type="GO" id="GO:0000155">
    <property type="term" value="F:phosphorelay sensor kinase activity"/>
    <property type="evidence" value="ECO:0007669"/>
    <property type="project" value="InterPro"/>
</dbReference>
<keyword evidence="14" id="KW-0902">Two-component regulatory system</keyword>
<evidence type="ECO:0000259" key="18">
    <source>
        <dbReference type="PROSITE" id="PS50109"/>
    </source>
</evidence>
<dbReference type="SMART" id="SM00387">
    <property type="entry name" value="HATPase_c"/>
    <property type="match status" value="1"/>
</dbReference>
<dbReference type="Gene3D" id="1.10.287.130">
    <property type="match status" value="1"/>
</dbReference>
<evidence type="ECO:0000256" key="1">
    <source>
        <dbReference type="ARBA" id="ARBA00000085"/>
    </source>
</evidence>
<dbReference type="STRING" id="897.B2D07_00315"/>
<dbReference type="CDD" id="cd00082">
    <property type="entry name" value="HisKA"/>
    <property type="match status" value="1"/>
</dbReference>
<dbReference type="GO" id="GO:0022857">
    <property type="term" value="F:transmembrane transporter activity"/>
    <property type="evidence" value="ECO:0007669"/>
    <property type="project" value="InterPro"/>
</dbReference>
<accession>S7VBL5</accession>
<dbReference type="GO" id="GO:0045121">
    <property type="term" value="C:membrane raft"/>
    <property type="evidence" value="ECO:0007669"/>
    <property type="project" value="UniProtKB-SubCell"/>
</dbReference>
<evidence type="ECO:0000256" key="4">
    <source>
        <dbReference type="ARBA" id="ARBA00006434"/>
    </source>
</evidence>
<keyword evidence="9 17" id="KW-0812">Transmembrane</keyword>
<dbReference type="SUPFAM" id="SSF55874">
    <property type="entry name" value="ATPase domain of HSP90 chaperone/DNA topoisomerase II/histidine kinase"/>
    <property type="match status" value="1"/>
</dbReference>
<evidence type="ECO:0000256" key="17">
    <source>
        <dbReference type="SAM" id="Phobius"/>
    </source>
</evidence>
<feature type="transmembrane region" description="Helical" evidence="17">
    <location>
        <begin position="40"/>
        <end position="60"/>
    </location>
</feature>
<dbReference type="Proteomes" id="UP000014977">
    <property type="component" value="Unassembled WGS sequence"/>
</dbReference>
<dbReference type="FunFam" id="1.10.287.130:FF:000001">
    <property type="entry name" value="Two-component sensor histidine kinase"/>
    <property type="match status" value="1"/>
</dbReference>
<dbReference type="PANTHER" id="PTHR43711:SF1">
    <property type="entry name" value="HISTIDINE KINASE 1"/>
    <property type="match status" value="1"/>
</dbReference>
<dbReference type="PANTHER" id="PTHR43711">
    <property type="entry name" value="TWO-COMPONENT HISTIDINE KINASE"/>
    <property type="match status" value="1"/>
</dbReference>
<comment type="similarity">
    <text evidence="4">Belongs to the sodium:solute symporter (SSF) (TC 2.A.21) family.</text>
</comment>
<name>S7VBL5_DESML</name>
<dbReference type="Pfam" id="PF00512">
    <property type="entry name" value="HisKA"/>
    <property type="match status" value="1"/>
</dbReference>
<dbReference type="InterPro" id="IPR005467">
    <property type="entry name" value="His_kinase_dom"/>
</dbReference>
<keyword evidence="12" id="KW-0067">ATP-binding</keyword>
<comment type="catalytic activity">
    <reaction evidence="1">
        <text>ATP + protein L-histidine = ADP + protein N-phospho-L-histidine.</text>
        <dbReference type="EC" id="2.7.13.3"/>
    </reaction>
</comment>
<evidence type="ECO:0000256" key="5">
    <source>
        <dbReference type="ARBA" id="ARBA00012438"/>
    </source>
</evidence>
<dbReference type="PATRIC" id="fig|1121405.3.peg.1312"/>
<evidence type="ECO:0000256" key="16">
    <source>
        <dbReference type="SAM" id="Coils"/>
    </source>
</evidence>
<dbReference type="PROSITE" id="PS50283">
    <property type="entry name" value="NA_SOLUT_SYMP_3"/>
    <property type="match status" value="1"/>
</dbReference>
<keyword evidence="7" id="KW-0597">Phosphoprotein</keyword>
<evidence type="ECO:0000256" key="3">
    <source>
        <dbReference type="ARBA" id="ARBA00004314"/>
    </source>
</evidence>
<dbReference type="SUPFAM" id="SSF47384">
    <property type="entry name" value="Homodimeric domain of signal transducing histidine kinase"/>
    <property type="match status" value="1"/>
</dbReference>
<evidence type="ECO:0000256" key="2">
    <source>
        <dbReference type="ARBA" id="ARBA00004236"/>
    </source>
</evidence>
<dbReference type="Gene3D" id="3.30.565.10">
    <property type="entry name" value="Histidine kinase-like ATPase, C-terminal domain"/>
    <property type="match status" value="1"/>
</dbReference>
<proteinExistence type="inferred from homology"/>
<feature type="transmembrane region" description="Helical" evidence="17">
    <location>
        <begin position="245"/>
        <end position="272"/>
    </location>
</feature>
<dbReference type="EC" id="2.7.13.3" evidence="5"/>
<feature type="transmembrane region" description="Helical" evidence="17">
    <location>
        <begin position="293"/>
        <end position="316"/>
    </location>
</feature>
<gene>
    <name evidence="19" type="ORF">dsmv_1852</name>
</gene>
<sequence>MSPMLSTETILFASVCYLGALFAIAYYGDKRADAGRSIISNPYVYTLSLAVYCTAWTFYGSVGRAVRSGPEFLAIYIGPTLMAALGWVVMRKILRISRIHRIASIADFIASRYGKSVALGGVVAVIAVLGVVPYISLQLKAISVSFLLLSHYSEGAVAVGFGSLFFLKDTAFYVAVLLAVFAVLFGTRKPKVTERHEGLVAAIALESVVKLVAFLAIGFFVTYGLHDGVADLFSHAEHRPDLRDLFTLDMSAGASADWTVHVLLSMLAIVLLPRQFQMAVVENVDEAHLKKAMWLFPLYLLAINLFVLPVALSGMIQFGGQAVDADTFVLRLPLVYGRHALALLVFVGGMSAATGMVIVETIALSTMISNNLVMPLLLHIPALRLGRHSDLGAWLVAVRHAAILLTVLLGYIYFRQTAEYYPLVAIGLVSFAAAAQFAPALLGGIFWKGGTKAGALSGLIAGFLVWLYTLVLPTMTDAGLLSSGFIREGPFGLHWLRPFHLFGLTGLDTISHGVFWSLLINTGAYIGVSLFSEQSVLEKNQAILFVDVFHFSQKAEDSAIWRGTARVPDLTSLLERFLGKARTQEALDAYVQKHHADRNRPLTADPGFVTHVEKVLTEVIGSASARVMVASVVTEESFGIEAVMDIVDETRQVIIHSHELEKATADLKAANERLQELDRLKDEFISTVTHELRTPLTAIQSIAEILREYPDTDKKEQGEFLEIMINEIHRLARLINQVLDFQKIEAGRMAWQVTALDLGGVIRHAVTATRQLVAEKDLRLTVALPEHTPEISGDRDQLVQVMVNLISNAVKFCDPHTGRIHIAMVHQDNILTVSVRDNGVGISEDAQSLIFEQFTQVSSAGRGRPQGSGLGLAITKRIVAFHGGTISVRSAPEQGTVFTVALPVDRTGGMH</sequence>
<dbReference type="InterPro" id="IPR004358">
    <property type="entry name" value="Sig_transdc_His_kin-like_C"/>
</dbReference>
<dbReference type="PROSITE" id="PS50109">
    <property type="entry name" value="HIS_KIN"/>
    <property type="match status" value="1"/>
</dbReference>
<dbReference type="GO" id="GO:0005524">
    <property type="term" value="F:ATP binding"/>
    <property type="evidence" value="ECO:0007669"/>
    <property type="project" value="UniProtKB-KW"/>
</dbReference>
<dbReference type="InterPro" id="IPR036097">
    <property type="entry name" value="HisK_dim/P_sf"/>
</dbReference>
<evidence type="ECO:0000256" key="15">
    <source>
        <dbReference type="ARBA" id="ARBA00023136"/>
    </source>
</evidence>
<dbReference type="InterPro" id="IPR036890">
    <property type="entry name" value="HATPase_C_sf"/>
</dbReference>
<keyword evidence="20" id="KW-1185">Reference proteome</keyword>
<comment type="caution">
    <text evidence="19">The sequence shown here is derived from an EMBL/GenBank/DDBJ whole genome shotgun (WGS) entry which is preliminary data.</text>
</comment>
<dbReference type="InterPro" id="IPR003661">
    <property type="entry name" value="HisK_dim/P_dom"/>
</dbReference>
<feature type="transmembrane region" description="Helical" evidence="17">
    <location>
        <begin position="336"/>
        <end position="359"/>
    </location>
</feature>
<feature type="transmembrane region" description="Helical" evidence="17">
    <location>
        <begin position="199"/>
        <end position="225"/>
    </location>
</feature>
<dbReference type="InterPro" id="IPR003594">
    <property type="entry name" value="HATPase_dom"/>
</dbReference>
<dbReference type="CDD" id="cd10322">
    <property type="entry name" value="SLC5sbd"/>
    <property type="match status" value="1"/>
</dbReference>
<dbReference type="InterPro" id="IPR038377">
    <property type="entry name" value="Na/Glc_symporter_sf"/>
</dbReference>
<dbReference type="InterPro" id="IPR050736">
    <property type="entry name" value="Sensor_HK_Regulatory"/>
</dbReference>
<organism evidence="19 20">
    <name type="scientific">Desulfococcus multivorans DSM 2059</name>
    <dbReference type="NCBI Taxonomy" id="1121405"/>
    <lineage>
        <taxon>Bacteria</taxon>
        <taxon>Pseudomonadati</taxon>
        <taxon>Thermodesulfobacteriota</taxon>
        <taxon>Desulfobacteria</taxon>
        <taxon>Desulfobacterales</taxon>
        <taxon>Desulfococcaceae</taxon>
        <taxon>Desulfococcus</taxon>
    </lineage>
</organism>
<feature type="domain" description="Histidine kinase" evidence="18">
    <location>
        <begin position="687"/>
        <end position="906"/>
    </location>
</feature>
<dbReference type="Pfam" id="PF02518">
    <property type="entry name" value="HATPase_c"/>
    <property type="match status" value="1"/>
</dbReference>
<evidence type="ECO:0000256" key="9">
    <source>
        <dbReference type="ARBA" id="ARBA00022692"/>
    </source>
</evidence>
<dbReference type="eggNOG" id="COG5002">
    <property type="taxonomic scope" value="Bacteria"/>
</dbReference>
<comment type="subcellular location">
    <subcellularLocation>
        <location evidence="2">Cell membrane</location>
    </subcellularLocation>
    <subcellularLocation>
        <location evidence="3">Membrane raft</location>
        <topology evidence="3">Multi-pass membrane protein</topology>
    </subcellularLocation>
</comment>
<feature type="transmembrane region" description="Helical" evidence="17">
    <location>
        <begin position="6"/>
        <end position="28"/>
    </location>
</feature>
<evidence type="ECO:0000313" key="20">
    <source>
        <dbReference type="Proteomes" id="UP000014977"/>
    </source>
</evidence>
<evidence type="ECO:0000256" key="7">
    <source>
        <dbReference type="ARBA" id="ARBA00022553"/>
    </source>
</evidence>
<keyword evidence="11 19" id="KW-0418">Kinase</keyword>
<dbReference type="FunFam" id="3.30.565.10:FF:000023">
    <property type="entry name" value="PAS domain-containing sensor histidine kinase"/>
    <property type="match status" value="1"/>
</dbReference>
<evidence type="ECO:0000256" key="14">
    <source>
        <dbReference type="ARBA" id="ARBA00023012"/>
    </source>
</evidence>
<protein>
    <recommendedName>
        <fullName evidence="5">histidine kinase</fullName>
        <ecNumber evidence="5">2.7.13.3</ecNumber>
    </recommendedName>
</protein>
<keyword evidence="10" id="KW-0547">Nucleotide-binding</keyword>
<feature type="coiled-coil region" evidence="16">
    <location>
        <begin position="657"/>
        <end position="687"/>
    </location>
</feature>
<dbReference type="PRINTS" id="PR00344">
    <property type="entry name" value="BCTRLSENSOR"/>
</dbReference>